<comment type="caution">
    <text evidence="2">The sequence shown here is derived from an EMBL/GenBank/DDBJ whole genome shotgun (WGS) entry which is preliminary data.</text>
</comment>
<dbReference type="Proteomes" id="UP000597507">
    <property type="component" value="Unassembled WGS sequence"/>
</dbReference>
<dbReference type="InterPro" id="IPR011042">
    <property type="entry name" value="6-blade_b-propeller_TolB-like"/>
</dbReference>
<dbReference type="SUPFAM" id="SSF50952">
    <property type="entry name" value="Soluble quinoprotein glucose dehydrogenase"/>
    <property type="match status" value="1"/>
</dbReference>
<protein>
    <recommendedName>
        <fullName evidence="1">Glucose/Sorbosone dehydrogenase domain-containing protein</fullName>
    </recommendedName>
</protein>
<reference evidence="2 3" key="1">
    <citation type="journal article" date="2014" name="Int. J. Syst. Evol. Microbiol.">
        <title>Complete genome sequence of Corynebacterium casei LMG S-19264T (=DSM 44701T), isolated from a smear-ripened cheese.</title>
        <authorList>
            <consortium name="US DOE Joint Genome Institute (JGI-PGF)"/>
            <person name="Walter F."/>
            <person name="Albersmeier A."/>
            <person name="Kalinowski J."/>
            <person name="Ruckert C."/>
        </authorList>
    </citation>
    <scope>NUCLEOTIDE SEQUENCE [LARGE SCALE GENOMIC DNA]</scope>
    <source>
        <strain evidence="2 3">CGMCC 1.16330</strain>
    </source>
</reference>
<evidence type="ECO:0000313" key="3">
    <source>
        <dbReference type="Proteomes" id="UP000597507"/>
    </source>
</evidence>
<keyword evidence="3" id="KW-1185">Reference proteome</keyword>
<dbReference type="PANTHER" id="PTHR19328:SF75">
    <property type="entry name" value="ALDOSE SUGAR DEHYDROGENASE YLII"/>
    <property type="match status" value="1"/>
</dbReference>
<organism evidence="2 3">
    <name type="scientific">Caldovatus sediminis</name>
    <dbReference type="NCBI Taxonomy" id="2041189"/>
    <lineage>
        <taxon>Bacteria</taxon>
        <taxon>Pseudomonadati</taxon>
        <taxon>Pseudomonadota</taxon>
        <taxon>Alphaproteobacteria</taxon>
        <taxon>Acetobacterales</taxon>
        <taxon>Roseomonadaceae</taxon>
        <taxon>Caldovatus</taxon>
    </lineage>
</organism>
<evidence type="ECO:0000313" key="2">
    <source>
        <dbReference type="EMBL" id="GGG41084.1"/>
    </source>
</evidence>
<evidence type="ECO:0000259" key="1">
    <source>
        <dbReference type="Pfam" id="PF07995"/>
    </source>
</evidence>
<dbReference type="Gene3D" id="2.120.10.30">
    <property type="entry name" value="TolB, C-terminal domain"/>
    <property type="match status" value="1"/>
</dbReference>
<name>A0A8J2ZDM6_9PROT</name>
<accession>A0A8J2ZDM6</accession>
<proteinExistence type="predicted"/>
<dbReference type="Pfam" id="PF07995">
    <property type="entry name" value="GSDH"/>
    <property type="match status" value="1"/>
</dbReference>
<dbReference type="InterPro" id="IPR012938">
    <property type="entry name" value="Glc/Sorbosone_DH"/>
</dbReference>
<dbReference type="EMBL" id="BMKS01000010">
    <property type="protein sequence ID" value="GGG41084.1"/>
    <property type="molecule type" value="Genomic_DNA"/>
</dbReference>
<dbReference type="PANTHER" id="PTHR19328">
    <property type="entry name" value="HEDGEHOG-INTERACTING PROTEIN"/>
    <property type="match status" value="1"/>
</dbReference>
<feature type="domain" description="Glucose/Sorbosone dehydrogenase" evidence="1">
    <location>
        <begin position="13"/>
        <end position="198"/>
    </location>
</feature>
<sequence length="218" mass="23775">MVRGRLVEGEGGPARLEDVEEVFPRNNRDGSGLRFGGRLAFRSEDGTPFLSMGERRNIGTAQDPRDHRGSIIRIRDDGAVPDGNPFAGEADEDDHIWSYGHRNIQAMAFHPDGGEIWVADHGPRGGDRINRIKAGRNYGWLFLTGGVDYSGAPIGVGAEPEGMGSPLHVFEETVAPSGLAFQRSDALPDWRGRMLWAASPSVAWCAWRWPAVPSSSGR</sequence>
<dbReference type="InterPro" id="IPR011041">
    <property type="entry name" value="Quinoprot_gluc/sorb_DH_b-prop"/>
</dbReference>
<dbReference type="AlphaFoldDB" id="A0A8J2ZDM6"/>
<gene>
    <name evidence="2" type="ORF">GCM10010964_30880</name>
</gene>